<protein>
    <recommendedName>
        <fullName evidence="3">histidine kinase</fullName>
        <ecNumber evidence="3">2.7.13.3</ecNumber>
    </recommendedName>
</protein>
<feature type="transmembrane region" description="Helical" evidence="13">
    <location>
        <begin position="73"/>
        <end position="90"/>
    </location>
</feature>
<feature type="transmembrane region" description="Helical" evidence="13">
    <location>
        <begin position="96"/>
        <end position="117"/>
    </location>
</feature>
<dbReference type="Gene3D" id="3.30.565.10">
    <property type="entry name" value="Histidine kinase-like ATPase, C-terminal domain"/>
    <property type="match status" value="1"/>
</dbReference>
<dbReference type="SMART" id="SM00387">
    <property type="entry name" value="HATPase_c"/>
    <property type="match status" value="1"/>
</dbReference>
<dbReference type="Pfam" id="PF13493">
    <property type="entry name" value="DUF4118"/>
    <property type="match status" value="1"/>
</dbReference>
<evidence type="ECO:0000256" key="5">
    <source>
        <dbReference type="ARBA" id="ARBA00022679"/>
    </source>
</evidence>
<dbReference type="InterPro" id="IPR025201">
    <property type="entry name" value="KdpD_TM"/>
</dbReference>
<evidence type="ECO:0000256" key="6">
    <source>
        <dbReference type="ARBA" id="ARBA00022692"/>
    </source>
</evidence>
<evidence type="ECO:0000256" key="10">
    <source>
        <dbReference type="ARBA" id="ARBA00022989"/>
    </source>
</evidence>
<evidence type="ECO:0000256" key="7">
    <source>
        <dbReference type="ARBA" id="ARBA00022741"/>
    </source>
</evidence>
<dbReference type="GO" id="GO:0016020">
    <property type="term" value="C:membrane"/>
    <property type="evidence" value="ECO:0007669"/>
    <property type="project" value="UniProtKB-SubCell"/>
</dbReference>
<dbReference type="PANTHER" id="PTHR41523:SF8">
    <property type="entry name" value="ETHYLENE RESPONSE SENSOR PROTEIN"/>
    <property type="match status" value="1"/>
</dbReference>
<reference evidence="15 16" key="1">
    <citation type="submission" date="2019-12" db="EMBL/GenBank/DDBJ databases">
        <title>Genomic-based taxomic classification of the family Erythrobacteraceae.</title>
        <authorList>
            <person name="Xu L."/>
        </authorList>
    </citation>
    <scope>NUCLEOTIDE SEQUENCE [LARGE SCALE GENOMIC DNA]</scope>
    <source>
        <strain evidence="15 16">LMG 29519</strain>
    </source>
</reference>
<dbReference type="GO" id="GO:0000160">
    <property type="term" value="P:phosphorelay signal transduction system"/>
    <property type="evidence" value="ECO:0007669"/>
    <property type="project" value="UniProtKB-KW"/>
</dbReference>
<evidence type="ECO:0000313" key="16">
    <source>
        <dbReference type="Proteomes" id="UP000429229"/>
    </source>
</evidence>
<keyword evidence="6 13" id="KW-0812">Transmembrane</keyword>
<comment type="catalytic activity">
    <reaction evidence="1">
        <text>ATP + protein L-histidine = ADP + protein N-phospho-L-histidine.</text>
        <dbReference type="EC" id="2.7.13.3"/>
    </reaction>
</comment>
<evidence type="ECO:0000256" key="8">
    <source>
        <dbReference type="ARBA" id="ARBA00022777"/>
    </source>
</evidence>
<dbReference type="GO" id="GO:0005524">
    <property type="term" value="F:ATP binding"/>
    <property type="evidence" value="ECO:0007669"/>
    <property type="project" value="UniProtKB-KW"/>
</dbReference>
<name>A0A6I4TZ13_9SPHN</name>
<keyword evidence="9" id="KW-0067">ATP-binding</keyword>
<evidence type="ECO:0000256" key="2">
    <source>
        <dbReference type="ARBA" id="ARBA00004141"/>
    </source>
</evidence>
<dbReference type="InterPro" id="IPR011495">
    <property type="entry name" value="Sig_transdc_His_kin_sub2_dim/P"/>
</dbReference>
<keyword evidence="11" id="KW-0902">Two-component regulatory system</keyword>
<dbReference type="EC" id="2.7.13.3" evidence="3"/>
<dbReference type="InterPro" id="IPR038318">
    <property type="entry name" value="KdpD_sf"/>
</dbReference>
<keyword evidence="16" id="KW-1185">Reference proteome</keyword>
<proteinExistence type="predicted"/>
<comment type="subcellular location">
    <subcellularLocation>
        <location evidence="2">Membrane</location>
        <topology evidence="2">Multi-pass membrane protein</topology>
    </subcellularLocation>
</comment>
<dbReference type="GO" id="GO:0004673">
    <property type="term" value="F:protein histidine kinase activity"/>
    <property type="evidence" value="ECO:0007669"/>
    <property type="project" value="UniProtKB-EC"/>
</dbReference>
<dbReference type="InterPro" id="IPR003594">
    <property type="entry name" value="HATPase_dom"/>
</dbReference>
<dbReference type="AlphaFoldDB" id="A0A6I4TZ13"/>
<dbReference type="InterPro" id="IPR036890">
    <property type="entry name" value="HATPase_C_sf"/>
</dbReference>
<accession>A0A6I4TZ13</accession>
<comment type="caution">
    <text evidence="15">The sequence shown here is derived from an EMBL/GenBank/DDBJ whole genome shotgun (WGS) entry which is preliminary data.</text>
</comment>
<evidence type="ECO:0000256" key="4">
    <source>
        <dbReference type="ARBA" id="ARBA00022553"/>
    </source>
</evidence>
<organism evidence="15 16">
    <name type="scientific">Alteriqipengyuania halimionae</name>
    <dbReference type="NCBI Taxonomy" id="1926630"/>
    <lineage>
        <taxon>Bacteria</taxon>
        <taxon>Pseudomonadati</taxon>
        <taxon>Pseudomonadota</taxon>
        <taxon>Alphaproteobacteria</taxon>
        <taxon>Sphingomonadales</taxon>
        <taxon>Erythrobacteraceae</taxon>
        <taxon>Alteriqipengyuania</taxon>
    </lineage>
</organism>
<dbReference type="Gene3D" id="1.20.120.620">
    <property type="entry name" value="Backbone structure of the membrane domain of e. Coli histidine kinase receptor kdpd"/>
    <property type="match status" value="1"/>
</dbReference>
<keyword evidence="4" id="KW-0597">Phosphoprotein</keyword>
<dbReference type="Pfam" id="PF02518">
    <property type="entry name" value="HATPase_c"/>
    <property type="match status" value="1"/>
</dbReference>
<dbReference type="RefSeq" id="WP_160615442.1">
    <property type="nucleotide sequence ID" value="NZ_WTYR01000001.1"/>
</dbReference>
<evidence type="ECO:0000256" key="3">
    <source>
        <dbReference type="ARBA" id="ARBA00012438"/>
    </source>
</evidence>
<keyword evidence="7" id="KW-0547">Nucleotide-binding</keyword>
<evidence type="ECO:0000256" key="11">
    <source>
        <dbReference type="ARBA" id="ARBA00023012"/>
    </source>
</evidence>
<evidence type="ECO:0000256" key="12">
    <source>
        <dbReference type="ARBA" id="ARBA00023136"/>
    </source>
</evidence>
<keyword evidence="12 13" id="KW-0472">Membrane</keyword>
<evidence type="ECO:0000259" key="14">
    <source>
        <dbReference type="PROSITE" id="PS50109"/>
    </source>
</evidence>
<sequence length="347" mass="37296">MNSKKGLRGLVGRLPIARNRPWIGYGAALALTLVAWFVRYEIGNDLPPGFPYVTFFPAVIFAAFFFGARAGSLAAVLCGLLAWYFFIAPFESFALSFNSTVALAFYAFIVTVDISLIHWMQSANGALDEERRHSLALKENTEVLFSELQHRVGNNLQMVGSLIALQKNRLTDESARDALDEASRRLGLVGRIQRQLYDPKGAQVSLAAYIDQICRDVIAASGREGIDYEFTAQADTVLPPDKAIPTALVVAEALSNAIEHGFGSADAGQVVVTVAPHEHGMEVIIGDNGKGLPTGFDLAKSESLGLKIARTLAQSLGGEFAMDAGPVGQGTIARLQIATEFPAPPET</sequence>
<feature type="domain" description="Histidine kinase" evidence="14">
    <location>
        <begin position="147"/>
        <end position="341"/>
    </location>
</feature>
<dbReference type="SUPFAM" id="SSF55874">
    <property type="entry name" value="ATPase domain of HSP90 chaperone/DNA topoisomerase II/histidine kinase"/>
    <property type="match status" value="1"/>
</dbReference>
<keyword evidence="5" id="KW-0808">Transferase</keyword>
<dbReference type="PROSITE" id="PS50109">
    <property type="entry name" value="HIS_KIN"/>
    <property type="match status" value="1"/>
</dbReference>
<dbReference type="InterPro" id="IPR005467">
    <property type="entry name" value="His_kinase_dom"/>
</dbReference>
<evidence type="ECO:0000256" key="1">
    <source>
        <dbReference type="ARBA" id="ARBA00000085"/>
    </source>
</evidence>
<evidence type="ECO:0000256" key="9">
    <source>
        <dbReference type="ARBA" id="ARBA00022840"/>
    </source>
</evidence>
<feature type="transmembrane region" description="Helical" evidence="13">
    <location>
        <begin position="21"/>
        <end position="38"/>
    </location>
</feature>
<evidence type="ECO:0000313" key="15">
    <source>
        <dbReference type="EMBL" id="MXP08930.1"/>
    </source>
</evidence>
<dbReference type="OrthoDB" id="7991996at2"/>
<gene>
    <name evidence="15" type="ORF">GRI68_01895</name>
</gene>
<dbReference type="EMBL" id="WTYR01000001">
    <property type="protein sequence ID" value="MXP08930.1"/>
    <property type="molecule type" value="Genomic_DNA"/>
</dbReference>
<keyword evidence="10 13" id="KW-1133">Transmembrane helix</keyword>
<dbReference type="PANTHER" id="PTHR41523">
    <property type="entry name" value="TWO-COMPONENT SYSTEM SENSOR PROTEIN"/>
    <property type="match status" value="1"/>
</dbReference>
<dbReference type="Pfam" id="PF07568">
    <property type="entry name" value="HisKA_2"/>
    <property type="match status" value="1"/>
</dbReference>
<keyword evidence="8" id="KW-0418">Kinase</keyword>
<dbReference type="Proteomes" id="UP000429229">
    <property type="component" value="Unassembled WGS sequence"/>
</dbReference>
<evidence type="ECO:0000256" key="13">
    <source>
        <dbReference type="SAM" id="Phobius"/>
    </source>
</evidence>